<name>A0AAV2Z2M9_9STRA</name>
<reference evidence="1" key="1">
    <citation type="submission" date="2022-11" db="EMBL/GenBank/DDBJ databases">
        <authorList>
            <person name="Morgan W.R."/>
            <person name="Tartar A."/>
        </authorList>
    </citation>
    <scope>NUCLEOTIDE SEQUENCE</scope>
    <source>
        <strain evidence="1">ARSEF 373</strain>
    </source>
</reference>
<reference evidence="1" key="2">
    <citation type="journal article" date="2023" name="Microbiol Resour">
        <title>Decontamination and Annotation of the Draft Genome Sequence of the Oomycete Lagenidium giganteum ARSEF 373.</title>
        <authorList>
            <person name="Morgan W.R."/>
            <person name="Tartar A."/>
        </authorList>
    </citation>
    <scope>NUCLEOTIDE SEQUENCE</scope>
    <source>
        <strain evidence="1">ARSEF 373</strain>
    </source>
</reference>
<proteinExistence type="predicted"/>
<keyword evidence="2" id="KW-1185">Reference proteome</keyword>
<comment type="caution">
    <text evidence="1">The sequence shown here is derived from an EMBL/GenBank/DDBJ whole genome shotgun (WGS) entry which is preliminary data.</text>
</comment>
<protein>
    <submittedName>
        <fullName evidence="1">Uncharacterized protein</fullName>
    </submittedName>
</protein>
<dbReference type="Proteomes" id="UP001146120">
    <property type="component" value="Unassembled WGS sequence"/>
</dbReference>
<dbReference type="AlphaFoldDB" id="A0AAV2Z2M9"/>
<sequence length="104" mass="12262">MTSVRRSCSEACRLNMMQLFRSSRLAATSICMKPRRYCDVNMTRSRSVKSKKVLSKSRWTGREVGYKCDQCPKKKEDRIHWCFRSRPVMNPAPRGCWIVERVLI</sequence>
<accession>A0AAV2Z2M9</accession>
<gene>
    <name evidence="1" type="ORF">N0F65_011372</name>
</gene>
<evidence type="ECO:0000313" key="1">
    <source>
        <dbReference type="EMBL" id="DBA01616.1"/>
    </source>
</evidence>
<organism evidence="1 2">
    <name type="scientific">Lagenidium giganteum</name>
    <dbReference type="NCBI Taxonomy" id="4803"/>
    <lineage>
        <taxon>Eukaryota</taxon>
        <taxon>Sar</taxon>
        <taxon>Stramenopiles</taxon>
        <taxon>Oomycota</taxon>
        <taxon>Peronosporomycetes</taxon>
        <taxon>Pythiales</taxon>
        <taxon>Pythiaceae</taxon>
    </lineage>
</organism>
<dbReference type="EMBL" id="DAKRPA010000044">
    <property type="protein sequence ID" value="DBA01616.1"/>
    <property type="molecule type" value="Genomic_DNA"/>
</dbReference>
<evidence type="ECO:0000313" key="2">
    <source>
        <dbReference type="Proteomes" id="UP001146120"/>
    </source>
</evidence>